<dbReference type="Proteomes" id="UP000474757">
    <property type="component" value="Unassembled WGS sequence"/>
</dbReference>
<organism evidence="1 2">
    <name type="scientific">Pseudoroseicyclus tamaricis</name>
    <dbReference type="NCBI Taxonomy" id="2705421"/>
    <lineage>
        <taxon>Bacteria</taxon>
        <taxon>Pseudomonadati</taxon>
        <taxon>Pseudomonadota</taxon>
        <taxon>Alphaproteobacteria</taxon>
        <taxon>Rhodobacterales</taxon>
        <taxon>Paracoccaceae</taxon>
        <taxon>Pseudoroseicyclus</taxon>
    </lineage>
</organism>
<sequence>MISLNGCYSGVATSAPVNSLVLGVGRDRDFLVIGNKTRRYVIVSDADKFVDVGTSEEVDDQGLVIPNVRIEVDPDSRFDLLGNYTLGAISLSGGRVSILTRDPARSSRPNPIEISDCSSEKQNVHVGFRRWRIVVGEGTGLQVLRQVDLDAEHGDID</sequence>
<dbReference type="EMBL" id="JAAGAB010000002">
    <property type="protein sequence ID" value="NDV00905.1"/>
    <property type="molecule type" value="Genomic_DNA"/>
</dbReference>
<gene>
    <name evidence="1" type="ORF">GZA08_07975</name>
</gene>
<evidence type="ECO:0000313" key="2">
    <source>
        <dbReference type="Proteomes" id="UP000474757"/>
    </source>
</evidence>
<reference evidence="1 2" key="1">
    <citation type="submission" date="2020-02" db="EMBL/GenBank/DDBJ databases">
        <title>Pseudoroseicyclus tamarix, sp. nov., isolated from offshore sediment of a Tamarix chinensis forest.</title>
        <authorList>
            <person name="Gai Y."/>
        </authorList>
    </citation>
    <scope>NUCLEOTIDE SEQUENCE [LARGE SCALE GENOMIC DNA]</scope>
    <source>
        <strain evidence="1 2">CLL3-39</strain>
    </source>
</reference>
<name>A0A6B2JSB3_9RHOB</name>
<proteinExistence type="predicted"/>
<dbReference type="AlphaFoldDB" id="A0A6B2JSB3"/>
<evidence type="ECO:0000313" key="1">
    <source>
        <dbReference type="EMBL" id="NDV00905.1"/>
    </source>
</evidence>
<protein>
    <submittedName>
        <fullName evidence="1">Uncharacterized protein</fullName>
    </submittedName>
</protein>
<dbReference type="RefSeq" id="WP_163891876.1">
    <property type="nucleotide sequence ID" value="NZ_JAAFYS010000002.1"/>
</dbReference>
<accession>A0A6B2JSB3</accession>
<comment type="caution">
    <text evidence="1">The sequence shown here is derived from an EMBL/GenBank/DDBJ whole genome shotgun (WGS) entry which is preliminary data.</text>
</comment>
<keyword evidence="2" id="KW-1185">Reference proteome</keyword>